<sequence length="292" mass="32913">MSGAIPAVLMPRRLLKSSADLGSTRSVHFADDDYYNFPLLPPKNDISPHSFISYNKFSPLENADTSKLSYTKVSVKNSTPCTSPEHLRSSRQGTSASRPISPLPSSPRNNDKHKQDLSNTYGTSPRNTNNANNNSTSLEEARRECLISLPNGRSPNISRDGVLLNHNRTNYPRDSYPYEHDRLPTRHMDMPMLSMTLKQFLNHNIESTRLGLNVVTMAVKESNGYKRREKYNGGHSLCLRSDLVFFRSHAATSGIFLKVTPRPVTRVSPSMSTVLRARFQQKRITEYTKPDS</sequence>
<protein>
    <submittedName>
        <fullName evidence="2">Uncharacterized protein</fullName>
    </submittedName>
</protein>
<proteinExistence type="predicted"/>
<dbReference type="EMBL" id="GL888108">
    <property type="protein sequence ID" value="EGI67304.1"/>
    <property type="molecule type" value="Genomic_DNA"/>
</dbReference>
<gene>
    <name evidence="2" type="ORF">G5I_04111</name>
</gene>
<dbReference type="InParanoid" id="F4WES0"/>
<name>F4WES0_ACREC</name>
<keyword evidence="3" id="KW-1185">Reference proteome</keyword>
<feature type="compositionally biased region" description="Low complexity" evidence="1">
    <location>
        <begin position="123"/>
        <end position="137"/>
    </location>
</feature>
<organism evidence="3">
    <name type="scientific">Acromyrmex echinatior</name>
    <name type="common">Panamanian leafcutter ant</name>
    <name type="synonym">Acromyrmex octospinosus echinatior</name>
    <dbReference type="NCBI Taxonomy" id="103372"/>
    <lineage>
        <taxon>Eukaryota</taxon>
        <taxon>Metazoa</taxon>
        <taxon>Ecdysozoa</taxon>
        <taxon>Arthropoda</taxon>
        <taxon>Hexapoda</taxon>
        <taxon>Insecta</taxon>
        <taxon>Pterygota</taxon>
        <taxon>Neoptera</taxon>
        <taxon>Endopterygota</taxon>
        <taxon>Hymenoptera</taxon>
        <taxon>Apocrita</taxon>
        <taxon>Aculeata</taxon>
        <taxon>Formicoidea</taxon>
        <taxon>Formicidae</taxon>
        <taxon>Myrmicinae</taxon>
        <taxon>Acromyrmex</taxon>
    </lineage>
</organism>
<evidence type="ECO:0000313" key="2">
    <source>
        <dbReference type="EMBL" id="EGI67304.1"/>
    </source>
</evidence>
<reference evidence="2" key="1">
    <citation type="submission" date="2011-02" db="EMBL/GenBank/DDBJ databases">
        <title>The genome of the leaf-cutting ant Acromyrmex echinatior suggests key adaptations to social evolution and fungus farming.</title>
        <authorList>
            <person name="Nygaard S."/>
            <person name="Zhang G."/>
        </authorList>
    </citation>
    <scope>NUCLEOTIDE SEQUENCE</scope>
</reference>
<evidence type="ECO:0000256" key="1">
    <source>
        <dbReference type="SAM" id="MobiDB-lite"/>
    </source>
</evidence>
<feature type="region of interest" description="Disordered" evidence="1">
    <location>
        <begin position="75"/>
        <end position="139"/>
    </location>
</feature>
<accession>F4WES0</accession>
<dbReference type="Proteomes" id="UP000007755">
    <property type="component" value="Unassembled WGS sequence"/>
</dbReference>
<dbReference type="AlphaFoldDB" id="F4WES0"/>
<evidence type="ECO:0000313" key="3">
    <source>
        <dbReference type="Proteomes" id="UP000007755"/>
    </source>
</evidence>